<comment type="caution">
    <text evidence="10">The sequence shown here is derived from an EMBL/GenBank/DDBJ whole genome shotgun (WGS) entry which is preliminary data.</text>
</comment>
<evidence type="ECO:0000259" key="9">
    <source>
        <dbReference type="PROSITE" id="PS51384"/>
    </source>
</evidence>
<reference evidence="10 11" key="1">
    <citation type="submission" date="2024-10" db="EMBL/GenBank/DDBJ databases">
        <authorList>
            <person name="Riesco R."/>
        </authorList>
    </citation>
    <scope>NUCLEOTIDE SEQUENCE [LARGE SCALE GENOMIC DNA]</scope>
    <source>
        <strain evidence="10 11">NCIMB 15449</strain>
    </source>
</reference>
<dbReference type="Pfam" id="PF00111">
    <property type="entry name" value="Fer2"/>
    <property type="match status" value="1"/>
</dbReference>
<dbReference type="RefSeq" id="WP_395117370.1">
    <property type="nucleotide sequence ID" value="NZ_JBIMSO010000070.1"/>
</dbReference>
<evidence type="ECO:0000256" key="2">
    <source>
        <dbReference type="ARBA" id="ARBA00022630"/>
    </source>
</evidence>
<gene>
    <name evidence="10" type="ORF">ACHIPZ_23465</name>
</gene>
<dbReference type="SUPFAM" id="SSF54292">
    <property type="entry name" value="2Fe-2S ferredoxin-like"/>
    <property type="match status" value="1"/>
</dbReference>
<dbReference type="PROSITE" id="PS51085">
    <property type="entry name" value="2FE2S_FER_2"/>
    <property type="match status" value="1"/>
</dbReference>
<evidence type="ECO:0000313" key="10">
    <source>
        <dbReference type="EMBL" id="MFH5211144.1"/>
    </source>
</evidence>
<dbReference type="InterPro" id="IPR001433">
    <property type="entry name" value="OxRdtase_FAD/NAD-bd"/>
</dbReference>
<dbReference type="CDD" id="cd06185">
    <property type="entry name" value="PDR_like"/>
    <property type="match status" value="1"/>
</dbReference>
<dbReference type="InterPro" id="IPR012675">
    <property type="entry name" value="Beta-grasp_dom_sf"/>
</dbReference>
<comment type="cofactor">
    <cofactor evidence="1">
        <name>FAD</name>
        <dbReference type="ChEBI" id="CHEBI:57692"/>
    </cofactor>
</comment>
<evidence type="ECO:0000256" key="1">
    <source>
        <dbReference type="ARBA" id="ARBA00001974"/>
    </source>
</evidence>
<keyword evidence="3" id="KW-0001">2Fe-2S</keyword>
<name>A0ABW7JVI2_9NOCA</name>
<dbReference type="CDD" id="cd00207">
    <property type="entry name" value="fer2"/>
    <property type="match status" value="1"/>
</dbReference>
<dbReference type="Gene3D" id="2.40.30.10">
    <property type="entry name" value="Translation factors"/>
    <property type="match status" value="1"/>
</dbReference>
<dbReference type="InterPro" id="IPR006058">
    <property type="entry name" value="2Fe2S_fd_BS"/>
</dbReference>
<dbReference type="InterPro" id="IPR001041">
    <property type="entry name" value="2Fe-2S_ferredoxin-type"/>
</dbReference>
<keyword evidence="5" id="KW-0560">Oxidoreductase</keyword>
<dbReference type="Gene3D" id="3.40.50.80">
    <property type="entry name" value="Nucleotide-binding domain of ferredoxin-NADP reductase (FNR) module"/>
    <property type="match status" value="1"/>
</dbReference>
<protein>
    <submittedName>
        <fullName evidence="10">PDR/VanB family oxidoreductase</fullName>
    </submittedName>
</protein>
<dbReference type="Gene3D" id="3.10.20.30">
    <property type="match status" value="1"/>
</dbReference>
<dbReference type="InterPro" id="IPR017927">
    <property type="entry name" value="FAD-bd_FR_type"/>
</dbReference>
<dbReference type="Proteomes" id="UP001609175">
    <property type="component" value="Unassembled WGS sequence"/>
</dbReference>
<accession>A0ABW7JVI2</accession>
<sequence>MTLLDNIPRIRPSKTRYRVSDTPPADLRGKPRADRIFAVAGKLIERVYIARIENTDYDRSDAGHNPDSAMQLVLRDRVVVAHDENVVRLSFGNADGSDVPPWQPGCHLDFHLPSGKRLQYSICGDPTDRSVYTIAVRRIADGGGGSIEMHELEAASQVTVHGPRNGFPMVGTGSALFIAGGIGITPIIAMVRAARELGMDWRFVYSGRSRESMPFLDEIESWDPYRVFVRPDDEYGVPTASELLSMAPDGGAVYVCGPTPMLDSVRRGFGETPSAALHYERFSAPTVEGGTPFQVQLVSTGEVLEVPADETALSVIRKQVPTVGYSCQQGFCGTCRVKVLHGQPEHRENRLTAEEKQNEMLICVSRADGGRLVLDL</sequence>
<keyword evidence="4" id="KW-0479">Metal-binding</keyword>
<keyword evidence="7" id="KW-0411">Iron-sulfur</keyword>
<dbReference type="SUPFAM" id="SSF52343">
    <property type="entry name" value="Ferredoxin reductase-like, C-terminal NADP-linked domain"/>
    <property type="match status" value="1"/>
</dbReference>
<proteinExistence type="predicted"/>
<evidence type="ECO:0000259" key="8">
    <source>
        <dbReference type="PROSITE" id="PS51085"/>
    </source>
</evidence>
<dbReference type="EMBL" id="JBIMSO010000070">
    <property type="protein sequence ID" value="MFH5211144.1"/>
    <property type="molecule type" value="Genomic_DNA"/>
</dbReference>
<evidence type="ECO:0000256" key="3">
    <source>
        <dbReference type="ARBA" id="ARBA00022714"/>
    </source>
</evidence>
<feature type="domain" description="2Fe-2S ferredoxin-type" evidence="8">
    <location>
        <begin position="293"/>
        <end position="376"/>
    </location>
</feature>
<dbReference type="Pfam" id="PF00175">
    <property type="entry name" value="NAD_binding_1"/>
    <property type="match status" value="1"/>
</dbReference>
<evidence type="ECO:0000313" key="11">
    <source>
        <dbReference type="Proteomes" id="UP001609175"/>
    </source>
</evidence>
<evidence type="ECO:0000256" key="5">
    <source>
        <dbReference type="ARBA" id="ARBA00023002"/>
    </source>
</evidence>
<dbReference type="InterPro" id="IPR050415">
    <property type="entry name" value="MRET"/>
</dbReference>
<dbReference type="InterPro" id="IPR017938">
    <property type="entry name" value="Riboflavin_synthase-like_b-brl"/>
</dbReference>
<keyword evidence="2" id="KW-0285">Flavoprotein</keyword>
<organism evidence="10 11">
    <name type="scientific">Antrihabitans spumae</name>
    <dbReference type="NCBI Taxonomy" id="3373370"/>
    <lineage>
        <taxon>Bacteria</taxon>
        <taxon>Bacillati</taxon>
        <taxon>Actinomycetota</taxon>
        <taxon>Actinomycetes</taxon>
        <taxon>Mycobacteriales</taxon>
        <taxon>Nocardiaceae</taxon>
        <taxon>Antrihabitans</taxon>
    </lineage>
</organism>
<dbReference type="InterPro" id="IPR036010">
    <property type="entry name" value="2Fe-2S_ferredoxin-like_sf"/>
</dbReference>
<dbReference type="PANTHER" id="PTHR47354:SF1">
    <property type="entry name" value="CARNITINE MONOOXYGENASE REDUCTASE SUBUNIT"/>
    <property type="match status" value="1"/>
</dbReference>
<dbReference type="PANTHER" id="PTHR47354">
    <property type="entry name" value="NADH OXIDOREDUCTASE HCR"/>
    <property type="match status" value="1"/>
</dbReference>
<dbReference type="PROSITE" id="PS51384">
    <property type="entry name" value="FAD_FR"/>
    <property type="match status" value="1"/>
</dbReference>
<dbReference type="SUPFAM" id="SSF63380">
    <property type="entry name" value="Riboflavin synthase domain-like"/>
    <property type="match status" value="1"/>
</dbReference>
<feature type="domain" description="FAD-binding FR-type" evidence="9">
    <location>
        <begin position="67"/>
        <end position="170"/>
    </location>
</feature>
<dbReference type="PRINTS" id="PR00409">
    <property type="entry name" value="PHDIOXRDTASE"/>
</dbReference>
<keyword evidence="6" id="KW-0408">Iron</keyword>
<evidence type="ECO:0000256" key="7">
    <source>
        <dbReference type="ARBA" id="ARBA00023014"/>
    </source>
</evidence>
<evidence type="ECO:0000256" key="4">
    <source>
        <dbReference type="ARBA" id="ARBA00022723"/>
    </source>
</evidence>
<dbReference type="PROSITE" id="PS00197">
    <property type="entry name" value="2FE2S_FER_1"/>
    <property type="match status" value="1"/>
</dbReference>
<evidence type="ECO:0000256" key="6">
    <source>
        <dbReference type="ARBA" id="ARBA00023004"/>
    </source>
</evidence>
<dbReference type="InterPro" id="IPR039261">
    <property type="entry name" value="FNR_nucleotide-bd"/>
</dbReference>